<keyword evidence="2" id="KW-0472">Membrane</keyword>
<name>A0AAD4CNN2_ASPNN</name>
<feature type="transmembrane region" description="Helical" evidence="2">
    <location>
        <begin position="331"/>
        <end position="359"/>
    </location>
</feature>
<dbReference type="AlphaFoldDB" id="A0AAD4CNN2"/>
<feature type="transmembrane region" description="Helical" evidence="2">
    <location>
        <begin position="268"/>
        <end position="293"/>
    </location>
</feature>
<feature type="compositionally biased region" description="Basic and acidic residues" evidence="1">
    <location>
        <begin position="144"/>
        <end position="157"/>
    </location>
</feature>
<accession>A0AAD4CNN2</accession>
<comment type="caution">
    <text evidence="3">The sequence shown here is derived from an EMBL/GenBank/DDBJ whole genome shotgun (WGS) entry which is preliminary data.</text>
</comment>
<evidence type="ECO:0000256" key="2">
    <source>
        <dbReference type="SAM" id="Phobius"/>
    </source>
</evidence>
<proteinExistence type="predicted"/>
<reference evidence="3" key="1">
    <citation type="journal article" date="2019" name="Beilstein J. Org. Chem.">
        <title>Nanangenines: drimane sesquiterpenoids as the dominant metabolite cohort of a novel Australian fungus, Aspergillus nanangensis.</title>
        <authorList>
            <person name="Lacey H.J."/>
            <person name="Gilchrist C.L.M."/>
            <person name="Crombie A."/>
            <person name="Kalaitzis J.A."/>
            <person name="Vuong D."/>
            <person name="Rutledge P.J."/>
            <person name="Turner P."/>
            <person name="Pitt J.I."/>
            <person name="Lacey E."/>
            <person name="Chooi Y.H."/>
            <person name="Piggott A.M."/>
        </authorList>
    </citation>
    <scope>NUCLEOTIDE SEQUENCE</scope>
    <source>
        <strain evidence="3">MST-FP2251</strain>
    </source>
</reference>
<dbReference type="Proteomes" id="UP001194746">
    <property type="component" value="Unassembled WGS sequence"/>
</dbReference>
<dbReference type="EMBL" id="VCAU01000032">
    <property type="protein sequence ID" value="KAF9889821.1"/>
    <property type="molecule type" value="Genomic_DNA"/>
</dbReference>
<evidence type="ECO:0000313" key="4">
    <source>
        <dbReference type="Proteomes" id="UP001194746"/>
    </source>
</evidence>
<keyword evidence="2" id="KW-1133">Transmembrane helix</keyword>
<feature type="transmembrane region" description="Helical" evidence="2">
    <location>
        <begin position="419"/>
        <end position="438"/>
    </location>
</feature>
<keyword evidence="2" id="KW-0812">Transmembrane</keyword>
<reference evidence="3" key="2">
    <citation type="submission" date="2020-02" db="EMBL/GenBank/DDBJ databases">
        <authorList>
            <person name="Gilchrist C.L.M."/>
            <person name="Chooi Y.-H."/>
        </authorList>
    </citation>
    <scope>NUCLEOTIDE SEQUENCE</scope>
    <source>
        <strain evidence="3">MST-FP2251</strain>
    </source>
</reference>
<evidence type="ECO:0000256" key="1">
    <source>
        <dbReference type="SAM" id="MobiDB-lite"/>
    </source>
</evidence>
<feature type="transmembrane region" description="Helical" evidence="2">
    <location>
        <begin position="102"/>
        <end position="122"/>
    </location>
</feature>
<protein>
    <submittedName>
        <fullName evidence="3">Uncharacterized protein</fullName>
    </submittedName>
</protein>
<feature type="region of interest" description="Disordered" evidence="1">
    <location>
        <begin position="144"/>
        <end position="197"/>
    </location>
</feature>
<sequence>MFQSSGRALGASANHTFWLRASPFICALDAVALVVRLLTYCFLLEKTTTPGKAMLIIGADRFNAGTNNTAFIPTISRLVPFLCSVAPLVSLFGSWGKMKWTVAWAWMYIASYAVMEIVMRLARYATVKVQEAAADFELEGLVGRDEENGETAHKDSAEDTSGEGEGSSEGKEINEEDVVVRSTEPEPAARSNRTDLEAANEVDPVTSARLLYLNGKLDYVDGRLLRLGGILHAIFLCWAFLDLAQPFLESNLLASEGAWTGARQGLSIPMMFVALFAIMFIPMIGMFIAFLILYGLWNALLFSCPSAIESTANILIQIVQPVISVIEKYRIVGYALLVVGGAICALPVLIIWVVLTGYVSEFLWSSVSIAVYELICVAIVMLIPLGMICLVVHFLVASGAKKYEPLSSRLGVSQYLEEWGVSLLTAVLITFTVSILWYKVRYASFEHGKWVDNWQGIVDANSNQTHSSVNTFDPPVTPDIIDFPMDIPPAVIG</sequence>
<evidence type="ECO:0000313" key="3">
    <source>
        <dbReference type="EMBL" id="KAF9889821.1"/>
    </source>
</evidence>
<gene>
    <name evidence="3" type="ORF">FE257_006911</name>
</gene>
<feature type="transmembrane region" description="Helical" evidence="2">
    <location>
        <begin position="78"/>
        <end position="96"/>
    </location>
</feature>
<feature type="transmembrane region" description="Helical" evidence="2">
    <location>
        <begin position="20"/>
        <end position="44"/>
    </location>
</feature>
<keyword evidence="4" id="KW-1185">Reference proteome</keyword>
<organism evidence="3 4">
    <name type="scientific">Aspergillus nanangensis</name>
    <dbReference type="NCBI Taxonomy" id="2582783"/>
    <lineage>
        <taxon>Eukaryota</taxon>
        <taxon>Fungi</taxon>
        <taxon>Dikarya</taxon>
        <taxon>Ascomycota</taxon>
        <taxon>Pezizomycotina</taxon>
        <taxon>Eurotiomycetes</taxon>
        <taxon>Eurotiomycetidae</taxon>
        <taxon>Eurotiales</taxon>
        <taxon>Aspergillaceae</taxon>
        <taxon>Aspergillus</taxon>
        <taxon>Aspergillus subgen. Circumdati</taxon>
    </lineage>
</organism>
<feature type="transmembrane region" description="Helical" evidence="2">
    <location>
        <begin position="371"/>
        <end position="399"/>
    </location>
</feature>